<evidence type="ECO:0000256" key="2">
    <source>
        <dbReference type="ARBA" id="ARBA00001913"/>
    </source>
</evidence>
<dbReference type="Gene3D" id="2.120.10.30">
    <property type="entry name" value="TolB, C-terminal domain"/>
    <property type="match status" value="1"/>
</dbReference>
<dbReference type="PANTHER" id="PTHR10907:SF66">
    <property type="entry name" value="MIP34848P1-RELATED"/>
    <property type="match status" value="1"/>
</dbReference>
<name>A0A0K8TN96_TABBR</name>
<keyword evidence="11" id="KW-0378">Hydrolase</keyword>
<dbReference type="InterPro" id="IPR011042">
    <property type="entry name" value="6-blade_b-propeller_TolB-like"/>
</dbReference>
<evidence type="ECO:0000256" key="7">
    <source>
        <dbReference type="ARBA" id="ARBA00013227"/>
    </source>
</evidence>
<accession>A0A0K8TN96</accession>
<dbReference type="GO" id="GO:0005737">
    <property type="term" value="C:cytoplasm"/>
    <property type="evidence" value="ECO:0007669"/>
    <property type="project" value="UniProtKB-SubCell"/>
</dbReference>
<dbReference type="GO" id="GO:0004341">
    <property type="term" value="F:gluconolactonase activity"/>
    <property type="evidence" value="ECO:0007669"/>
    <property type="project" value="UniProtKB-EC"/>
</dbReference>
<evidence type="ECO:0000256" key="14">
    <source>
        <dbReference type="PIRSR" id="PIRSR605511-1"/>
    </source>
</evidence>
<dbReference type="GO" id="GO:0019853">
    <property type="term" value="P:L-ascorbic acid biosynthetic process"/>
    <property type="evidence" value="ECO:0007669"/>
    <property type="project" value="TreeGrafter"/>
</dbReference>
<comment type="cofactor">
    <cofactor evidence="2">
        <name>Ca(2+)</name>
        <dbReference type="ChEBI" id="CHEBI:29108"/>
    </cofactor>
</comment>
<dbReference type="EMBL" id="GDAI01002005">
    <property type="protein sequence ID" value="JAI15598.1"/>
    <property type="molecule type" value="mRNA"/>
</dbReference>
<keyword evidence="15" id="KW-0862">Zinc</keyword>
<evidence type="ECO:0000256" key="1">
    <source>
        <dbReference type="ARBA" id="ARBA00001589"/>
    </source>
</evidence>
<evidence type="ECO:0000256" key="6">
    <source>
        <dbReference type="ARBA" id="ARBA00008853"/>
    </source>
</evidence>
<feature type="binding site" evidence="15">
    <location>
        <position position="163"/>
    </location>
    <ligand>
        <name>a divalent metal cation</name>
        <dbReference type="ChEBI" id="CHEBI:60240"/>
    </ligand>
</feature>
<feature type="binding site" evidence="15">
    <location>
        <position position="110"/>
    </location>
    <ligand>
        <name>substrate</name>
    </ligand>
</feature>
<evidence type="ECO:0000256" key="4">
    <source>
        <dbReference type="ARBA" id="ARBA00001946"/>
    </source>
</evidence>
<feature type="non-terminal residue" evidence="17">
    <location>
        <position position="1"/>
    </location>
</feature>
<evidence type="ECO:0000256" key="13">
    <source>
        <dbReference type="ARBA" id="ARBA00032464"/>
    </source>
</evidence>
<evidence type="ECO:0000256" key="11">
    <source>
        <dbReference type="ARBA" id="ARBA00022801"/>
    </source>
</evidence>
<dbReference type="FunFam" id="2.120.10.30:FF:000027">
    <property type="entry name" value="Regucalcin homologue"/>
    <property type="match status" value="1"/>
</dbReference>
<dbReference type="PANTHER" id="PTHR10907">
    <property type="entry name" value="REGUCALCIN"/>
    <property type="match status" value="1"/>
</dbReference>
<feature type="domain" description="SMP-30/Gluconolactonase/LRE-like region" evidence="16">
    <location>
        <begin position="15"/>
        <end position="277"/>
    </location>
</feature>
<dbReference type="InterPro" id="IPR005511">
    <property type="entry name" value="SMP-30"/>
</dbReference>
<dbReference type="Pfam" id="PF08450">
    <property type="entry name" value="SGL"/>
    <property type="match status" value="1"/>
</dbReference>
<sequence length="306" mass="33972">SYKVEQIPNSIKKVSEGPHWDIETQSLYYVDVYGGSVCRYDYSEKKLYSAKIEGVDVVCFVIPIEGVKNKFAIGIGCRVGIIEWDGKSSTTKVESFILEVDTKEEFKHNRFNDAKADPHGRFFGGTIRLEEGGDLFAHRLGNFYTYTSGKPAELLLKKLGLSNGMTWNEATNKMYFIDSCDFDVKEFDYDPKTGKIDNQKQLIDFRVNGEKPNFVLDGMTIDNQGYLYVATFGGSAVLKINANTKVVESKIEIPTEQVTSCAFGGPNLDILFVTSASVGDKPEPAGATFIVTGLGVKGTKMHKLRL</sequence>
<dbReference type="InterPro" id="IPR013658">
    <property type="entry name" value="SGL"/>
</dbReference>
<feature type="binding site" evidence="15">
    <location>
        <position position="112"/>
    </location>
    <ligand>
        <name>substrate</name>
    </ligand>
</feature>
<keyword evidence="12" id="KW-0106">Calcium</keyword>
<evidence type="ECO:0000256" key="12">
    <source>
        <dbReference type="ARBA" id="ARBA00022837"/>
    </source>
</evidence>
<proteinExistence type="evidence at transcript level"/>
<dbReference type="EC" id="3.1.1.17" evidence="7"/>
<feature type="binding site" evidence="15">
    <location>
        <position position="16"/>
    </location>
    <ligand>
        <name>a divalent metal cation</name>
        <dbReference type="ChEBI" id="CHEBI:60240"/>
    </ligand>
</feature>
<comment type="subcellular location">
    <subcellularLocation>
        <location evidence="5">Cytoplasm</location>
    </subcellularLocation>
</comment>
<protein>
    <recommendedName>
        <fullName evidence="8">Regucalcin</fullName>
        <ecNumber evidence="7">3.1.1.17</ecNumber>
    </recommendedName>
    <alternativeName>
        <fullName evidence="13">Gluconolactonase</fullName>
    </alternativeName>
</protein>
<comment type="catalytic activity">
    <reaction evidence="1">
        <text>D-glucono-1,5-lactone + H2O = D-gluconate + H(+)</text>
        <dbReference type="Rhea" id="RHEA:10440"/>
        <dbReference type="ChEBI" id="CHEBI:15377"/>
        <dbReference type="ChEBI" id="CHEBI:15378"/>
        <dbReference type="ChEBI" id="CHEBI:16217"/>
        <dbReference type="ChEBI" id="CHEBI:18391"/>
        <dbReference type="EC" id="3.1.1.17"/>
    </reaction>
</comment>
<dbReference type="SUPFAM" id="SSF63829">
    <property type="entry name" value="Calcium-dependent phosphotriesterase"/>
    <property type="match status" value="1"/>
</dbReference>
<feature type="binding site" evidence="15">
    <location>
        <position position="217"/>
    </location>
    <ligand>
        <name>a divalent metal cation</name>
        <dbReference type="ChEBI" id="CHEBI:60240"/>
    </ligand>
</feature>
<comment type="cofactor">
    <cofactor evidence="4">
        <name>Mg(2+)</name>
        <dbReference type="ChEBI" id="CHEBI:18420"/>
    </cofactor>
</comment>
<dbReference type="GO" id="GO:0005509">
    <property type="term" value="F:calcium ion binding"/>
    <property type="evidence" value="ECO:0007669"/>
    <property type="project" value="TreeGrafter"/>
</dbReference>
<evidence type="ECO:0000256" key="9">
    <source>
        <dbReference type="ARBA" id="ARBA00022490"/>
    </source>
</evidence>
<evidence type="ECO:0000313" key="17">
    <source>
        <dbReference type="EMBL" id="JAI15598.1"/>
    </source>
</evidence>
<keyword evidence="9" id="KW-0963">Cytoplasm</keyword>
<comment type="cofactor">
    <cofactor evidence="3">
        <name>Mn(2+)</name>
        <dbReference type="ChEBI" id="CHEBI:29035"/>
    </cofactor>
</comment>
<evidence type="ECO:0000256" key="10">
    <source>
        <dbReference type="ARBA" id="ARBA00022723"/>
    </source>
</evidence>
<dbReference type="PRINTS" id="PR01790">
    <property type="entry name" value="SMP30FAMILY"/>
</dbReference>
<feature type="binding site" evidence="15">
    <location>
        <position position="130"/>
    </location>
    <ligand>
        <name>substrate</name>
    </ligand>
</feature>
<evidence type="ECO:0000256" key="5">
    <source>
        <dbReference type="ARBA" id="ARBA00004496"/>
    </source>
</evidence>
<reference evidence="17" key="1">
    <citation type="journal article" date="2015" name="Insect Biochem. Mol. Biol.">
        <title>An insight into the sialome of the horse fly, Tabanus bromius.</title>
        <authorList>
            <person name="Ribeiro J.M."/>
            <person name="Kazimirova M."/>
            <person name="Takac P."/>
            <person name="Andersen J.F."/>
            <person name="Francischetti I.M."/>
        </authorList>
    </citation>
    <scope>NUCLEOTIDE SEQUENCE</scope>
</reference>
<dbReference type="AlphaFoldDB" id="A0A0K8TN96"/>
<evidence type="ECO:0000256" key="15">
    <source>
        <dbReference type="PIRSR" id="PIRSR605511-2"/>
    </source>
</evidence>
<evidence type="ECO:0000256" key="8">
    <source>
        <dbReference type="ARBA" id="ARBA00016808"/>
    </source>
</evidence>
<feature type="active site" description="Proton donor/acceptor" evidence="14">
    <location>
        <position position="217"/>
    </location>
</feature>
<keyword evidence="10 15" id="KW-0479">Metal-binding</keyword>
<comment type="similarity">
    <text evidence="6">Belongs to the SMP-30/CGR1 family.</text>
</comment>
<comment type="cofactor">
    <cofactor evidence="15">
        <name>Zn(2+)</name>
        <dbReference type="ChEBI" id="CHEBI:29105"/>
    </cofactor>
    <text evidence="15">Binds 1 divalent metal cation per subunit.</text>
</comment>
<evidence type="ECO:0000259" key="16">
    <source>
        <dbReference type="Pfam" id="PF08450"/>
    </source>
</evidence>
<organism evidence="17">
    <name type="scientific">Tabanus bromius</name>
    <name type="common">Band-eyed brown horse fly</name>
    <dbReference type="NCBI Taxonomy" id="304241"/>
    <lineage>
        <taxon>Eukaryota</taxon>
        <taxon>Metazoa</taxon>
        <taxon>Ecdysozoa</taxon>
        <taxon>Arthropoda</taxon>
        <taxon>Hexapoda</taxon>
        <taxon>Insecta</taxon>
        <taxon>Pterygota</taxon>
        <taxon>Neoptera</taxon>
        <taxon>Endopterygota</taxon>
        <taxon>Diptera</taxon>
        <taxon>Brachycera</taxon>
        <taxon>Tabanomorpha</taxon>
        <taxon>Tabanoidea</taxon>
        <taxon>Tabanidae</taxon>
        <taxon>Tabanus</taxon>
    </lineage>
</organism>
<evidence type="ECO:0000256" key="3">
    <source>
        <dbReference type="ARBA" id="ARBA00001936"/>
    </source>
</evidence>